<sequence>MSMRKWIFLPILTTLGFISVLTCDNYSYASSNDEAVLCGPLNSAYKNAELAYNFFSDGINPFMTRDEASNAELRNIYNKARNNYNRSIQNLSDSIINGQHHNITFSSDLNEASDKLNKLKGEIIYIEQKNSRRNASEYIDIMINIIENLPSWIEKYDLLINKKEIEQRTLCSNAFKRIALP</sequence>
<gene>
    <name evidence="2" type="ORF">FZ942_31600</name>
</gene>
<feature type="coiled-coil region" evidence="1">
    <location>
        <begin position="70"/>
        <end position="129"/>
    </location>
</feature>
<dbReference type="Proteomes" id="UP000324927">
    <property type="component" value="Unassembled WGS sequence"/>
</dbReference>
<reference evidence="2 3" key="1">
    <citation type="submission" date="2019-08" db="EMBL/GenBank/DDBJ databases">
        <authorList>
            <person name="Grouzdev D."/>
            <person name="Tikhonova E."/>
            <person name="Kravchenko I."/>
        </authorList>
    </citation>
    <scope>NUCLEOTIDE SEQUENCE [LARGE SCALE GENOMIC DNA]</scope>
    <source>
        <strain evidence="2 3">59b</strain>
    </source>
</reference>
<organism evidence="2 3">
    <name type="scientific">Azospirillum lipoferum</name>
    <dbReference type="NCBI Taxonomy" id="193"/>
    <lineage>
        <taxon>Bacteria</taxon>
        <taxon>Pseudomonadati</taxon>
        <taxon>Pseudomonadota</taxon>
        <taxon>Alphaproteobacteria</taxon>
        <taxon>Rhodospirillales</taxon>
        <taxon>Azospirillaceae</taxon>
        <taxon>Azospirillum</taxon>
    </lineage>
</organism>
<dbReference type="EMBL" id="VTTN01000022">
    <property type="protein sequence ID" value="KAA0590396.1"/>
    <property type="molecule type" value="Genomic_DNA"/>
</dbReference>
<dbReference type="AlphaFoldDB" id="A0A5A9G7N6"/>
<comment type="caution">
    <text evidence="2">The sequence shown here is derived from an EMBL/GenBank/DDBJ whole genome shotgun (WGS) entry which is preliminary data.</text>
</comment>
<protein>
    <submittedName>
        <fullName evidence="2">Uncharacterized protein</fullName>
    </submittedName>
</protein>
<accession>A0A5A9G7N6</accession>
<keyword evidence="1" id="KW-0175">Coiled coil</keyword>
<proteinExistence type="predicted"/>
<dbReference type="RefSeq" id="WP_149235010.1">
    <property type="nucleotide sequence ID" value="NZ_JALJXJ010000021.1"/>
</dbReference>
<evidence type="ECO:0000256" key="1">
    <source>
        <dbReference type="SAM" id="Coils"/>
    </source>
</evidence>
<keyword evidence="3" id="KW-1185">Reference proteome</keyword>
<evidence type="ECO:0000313" key="2">
    <source>
        <dbReference type="EMBL" id="KAA0590396.1"/>
    </source>
</evidence>
<name>A0A5A9G7N6_AZOLI</name>
<evidence type="ECO:0000313" key="3">
    <source>
        <dbReference type="Proteomes" id="UP000324927"/>
    </source>
</evidence>